<dbReference type="UniPathway" id="UPA00074">
    <property type="reaction ID" value="UER00942"/>
</dbReference>
<dbReference type="FunFam" id="3.30.1490.20:FF:000015">
    <property type="entry name" value="N5-carboxyaminoimidazole ribonucleotide synthase"/>
    <property type="match status" value="1"/>
</dbReference>
<dbReference type="NCBIfam" id="TIGR01161">
    <property type="entry name" value="purK"/>
    <property type="match status" value="1"/>
</dbReference>
<feature type="binding site" evidence="5">
    <location>
        <position position="108"/>
    </location>
    <ligand>
        <name>ATP</name>
        <dbReference type="ChEBI" id="CHEBI:30616"/>
    </ligand>
</feature>
<feature type="binding site" evidence="5">
    <location>
        <position position="192"/>
    </location>
    <ligand>
        <name>ATP</name>
        <dbReference type="ChEBI" id="CHEBI:30616"/>
    </ligand>
</feature>
<dbReference type="Pfam" id="PF17769">
    <property type="entry name" value="PurK_C"/>
    <property type="match status" value="1"/>
</dbReference>
<feature type="binding site" evidence="5">
    <location>
        <begin position="268"/>
        <end position="269"/>
    </location>
    <ligand>
        <name>ATP</name>
        <dbReference type="ChEBI" id="CHEBI:30616"/>
    </ligand>
</feature>
<dbReference type="OrthoDB" id="9804625at2"/>
<evidence type="ECO:0000313" key="8">
    <source>
        <dbReference type="EMBL" id="SDX96380.1"/>
    </source>
</evidence>
<dbReference type="Gene3D" id="3.30.1490.20">
    <property type="entry name" value="ATP-grasp fold, A domain"/>
    <property type="match status" value="1"/>
</dbReference>
<accession>A0A1H3FZP2</accession>
<feature type="binding site" evidence="5">
    <location>
        <position position="215"/>
    </location>
    <ligand>
        <name>ATP</name>
        <dbReference type="ChEBI" id="CHEBI:30616"/>
    </ligand>
</feature>
<dbReference type="HAMAP" id="MF_01928">
    <property type="entry name" value="PurK"/>
    <property type="match status" value="1"/>
</dbReference>
<dbReference type="Pfam" id="PF02222">
    <property type="entry name" value="ATP-grasp"/>
    <property type="match status" value="1"/>
</dbReference>
<dbReference type="GO" id="GO:0034028">
    <property type="term" value="F:5-(carboxyamino)imidazole ribonucleotide synthase activity"/>
    <property type="evidence" value="ECO:0007669"/>
    <property type="project" value="UniProtKB-UniRule"/>
</dbReference>
<dbReference type="Gene3D" id="3.40.50.20">
    <property type="match status" value="1"/>
</dbReference>
<dbReference type="InterPro" id="IPR003135">
    <property type="entry name" value="ATP-grasp_carboxylate-amine"/>
</dbReference>
<comment type="subunit">
    <text evidence="5 6">Homodimer.</text>
</comment>
<proteinExistence type="inferred from homology"/>
<feature type="binding site" evidence="5">
    <location>
        <position position="148"/>
    </location>
    <ligand>
        <name>ATP</name>
        <dbReference type="ChEBI" id="CHEBI:30616"/>
    </ligand>
</feature>
<evidence type="ECO:0000259" key="7">
    <source>
        <dbReference type="PROSITE" id="PS50975"/>
    </source>
</evidence>
<evidence type="ECO:0000256" key="5">
    <source>
        <dbReference type="HAMAP-Rule" id="MF_01928"/>
    </source>
</evidence>
<dbReference type="FunFam" id="3.30.470.20:FF:000029">
    <property type="entry name" value="N5-carboxyaminoimidazole ribonucleotide synthase"/>
    <property type="match status" value="1"/>
</dbReference>
<dbReference type="SUPFAM" id="SSF51246">
    <property type="entry name" value="Rudiment single hybrid motif"/>
    <property type="match status" value="1"/>
</dbReference>
<dbReference type="InterPro" id="IPR040686">
    <property type="entry name" value="PurK_C"/>
</dbReference>
<dbReference type="PROSITE" id="PS50975">
    <property type="entry name" value="ATP_GRASP"/>
    <property type="match status" value="1"/>
</dbReference>
<feature type="binding site" evidence="5">
    <location>
        <begin position="153"/>
        <end position="159"/>
    </location>
    <ligand>
        <name>ATP</name>
        <dbReference type="ChEBI" id="CHEBI:30616"/>
    </ligand>
</feature>
<evidence type="ECO:0000256" key="4">
    <source>
        <dbReference type="ARBA" id="ARBA00022840"/>
    </source>
</evidence>
<dbReference type="InterPro" id="IPR016185">
    <property type="entry name" value="PreATP-grasp_dom_sf"/>
</dbReference>
<evidence type="ECO:0000313" key="9">
    <source>
        <dbReference type="Proteomes" id="UP000198935"/>
    </source>
</evidence>
<keyword evidence="1 5" id="KW-0436">Ligase</keyword>
<keyword evidence="4 5" id="KW-0067">ATP-binding</keyword>
<dbReference type="GO" id="GO:0005524">
    <property type="term" value="F:ATP binding"/>
    <property type="evidence" value="ECO:0007669"/>
    <property type="project" value="UniProtKB-UniRule"/>
</dbReference>
<sequence>MTKKWIQPGQTIGILGGGQLGRMMALSAREMGYGVAVLEPAPNSPCGQVADVQVEAGYNDLEGAARLAELCDVLTYEFENIHADTAAFLEKEMYLPQGSRLLTITQDRMLEKKTIASFNIPVVPYAEVSSRDDLTAAVHKLGLPAVLKTTRGGYDGKGQRVIRHQRELDVAWREMQGYGPFVLEAWLAFDKEISVIVARSVHGETAVFPVAENIHCNNILHQTIVPARIDQQTEAEAIRLAVRLAESLQLVGTLAVEMFVASDRIYVNELAPRPHNSGHYTINACETSQFEQHLRAICGWPLGGTALLTPAVMVNILGEHLPKVLTHIRELKGAHLHLYGKAEAKAGRKMGHVTVIAGSAAEALEEIAASPIWNESERNRRKQG</sequence>
<keyword evidence="2 5" id="KW-0547">Nucleotide-binding</keyword>
<gene>
    <name evidence="5 6" type="primary">purK</name>
    <name evidence="8" type="ORF">SAMN05421736_10121</name>
</gene>
<dbReference type="InterPro" id="IPR011054">
    <property type="entry name" value="Rudment_hybrid_motif"/>
</dbReference>
<dbReference type="NCBIfam" id="NF004675">
    <property type="entry name" value="PRK06019.1-1"/>
    <property type="match status" value="1"/>
</dbReference>
<dbReference type="EMBL" id="FNPI01000001">
    <property type="protein sequence ID" value="SDX96380.1"/>
    <property type="molecule type" value="Genomic_DNA"/>
</dbReference>
<evidence type="ECO:0000256" key="1">
    <source>
        <dbReference type="ARBA" id="ARBA00022598"/>
    </source>
</evidence>
<dbReference type="PANTHER" id="PTHR11609">
    <property type="entry name" value="PURINE BIOSYNTHESIS PROTEIN 6/7, PUR6/7"/>
    <property type="match status" value="1"/>
</dbReference>
<dbReference type="InterPro" id="IPR011761">
    <property type="entry name" value="ATP-grasp"/>
</dbReference>
<dbReference type="SUPFAM" id="SSF56059">
    <property type="entry name" value="Glutathione synthetase ATP-binding domain-like"/>
    <property type="match status" value="1"/>
</dbReference>
<reference evidence="9" key="1">
    <citation type="submission" date="2016-10" db="EMBL/GenBank/DDBJ databases">
        <authorList>
            <person name="Varghese N."/>
            <person name="Submissions S."/>
        </authorList>
    </citation>
    <scope>NUCLEOTIDE SEQUENCE [LARGE SCALE GENOMIC DNA]</scope>
    <source>
        <strain evidence="9">SP</strain>
    </source>
</reference>
<organism evidence="8 9">
    <name type="scientific">Evansella caseinilytica</name>
    <dbReference type="NCBI Taxonomy" id="1503961"/>
    <lineage>
        <taxon>Bacteria</taxon>
        <taxon>Bacillati</taxon>
        <taxon>Bacillota</taxon>
        <taxon>Bacilli</taxon>
        <taxon>Bacillales</taxon>
        <taxon>Bacillaceae</taxon>
        <taxon>Evansella</taxon>
    </lineage>
</organism>
<evidence type="ECO:0000256" key="3">
    <source>
        <dbReference type="ARBA" id="ARBA00022755"/>
    </source>
</evidence>
<dbReference type="InterPro" id="IPR013815">
    <property type="entry name" value="ATP_grasp_subdomain_1"/>
</dbReference>
<comment type="catalytic activity">
    <reaction evidence="5 6">
        <text>5-amino-1-(5-phospho-beta-D-ribosyl)imidazole + hydrogencarbonate + ATP = 5-carboxyamino-1-(5-phospho-D-ribosyl)imidazole + ADP + phosphate + 2 H(+)</text>
        <dbReference type="Rhea" id="RHEA:19317"/>
        <dbReference type="ChEBI" id="CHEBI:15378"/>
        <dbReference type="ChEBI" id="CHEBI:17544"/>
        <dbReference type="ChEBI" id="CHEBI:30616"/>
        <dbReference type="ChEBI" id="CHEBI:43474"/>
        <dbReference type="ChEBI" id="CHEBI:58730"/>
        <dbReference type="ChEBI" id="CHEBI:137981"/>
        <dbReference type="ChEBI" id="CHEBI:456216"/>
        <dbReference type="EC" id="6.3.4.18"/>
    </reaction>
</comment>
<comment type="similarity">
    <text evidence="5 6">Belongs to the PurK/PurT family.</text>
</comment>
<dbReference type="InterPro" id="IPR005875">
    <property type="entry name" value="PurK"/>
</dbReference>
<comment type="pathway">
    <text evidence="5 6">Purine metabolism; IMP biosynthesis via de novo pathway; 5-amino-1-(5-phospho-D-ribosyl)imidazole-4-carboxylate from 5-amino-1-(5-phospho-D-ribosyl)imidazole (N5-CAIR route): step 1/2.</text>
</comment>
<dbReference type="NCBIfam" id="NF004679">
    <property type="entry name" value="PRK06019.1-5"/>
    <property type="match status" value="1"/>
</dbReference>
<dbReference type="GO" id="GO:0046872">
    <property type="term" value="F:metal ion binding"/>
    <property type="evidence" value="ECO:0007669"/>
    <property type="project" value="InterPro"/>
</dbReference>
<dbReference type="SUPFAM" id="SSF52440">
    <property type="entry name" value="PreATP-grasp domain"/>
    <property type="match status" value="1"/>
</dbReference>
<dbReference type="GO" id="GO:0005829">
    <property type="term" value="C:cytosol"/>
    <property type="evidence" value="ECO:0007669"/>
    <property type="project" value="TreeGrafter"/>
</dbReference>
<keyword evidence="9" id="KW-1185">Reference proteome</keyword>
<name>A0A1H3FZP2_9BACI</name>
<dbReference type="STRING" id="1503961.SAMN05421736_10121"/>
<evidence type="ECO:0000256" key="6">
    <source>
        <dbReference type="RuleBase" id="RU361200"/>
    </source>
</evidence>
<feature type="domain" description="ATP-grasp" evidence="7">
    <location>
        <begin position="112"/>
        <end position="298"/>
    </location>
</feature>
<dbReference type="Pfam" id="PF22660">
    <property type="entry name" value="RS_preATP-grasp-like"/>
    <property type="match status" value="1"/>
</dbReference>
<dbReference type="Gene3D" id="3.30.470.20">
    <property type="entry name" value="ATP-grasp fold, B domain"/>
    <property type="match status" value="1"/>
</dbReference>
<dbReference type="NCBIfam" id="NF004676">
    <property type="entry name" value="PRK06019.1-2"/>
    <property type="match status" value="1"/>
</dbReference>
<feature type="binding site" evidence="5">
    <location>
        <begin position="184"/>
        <end position="187"/>
    </location>
    <ligand>
        <name>ATP</name>
        <dbReference type="ChEBI" id="CHEBI:30616"/>
    </ligand>
</feature>
<dbReference type="Proteomes" id="UP000198935">
    <property type="component" value="Unassembled WGS sequence"/>
</dbReference>
<keyword evidence="3 5" id="KW-0658">Purine biosynthesis</keyword>
<dbReference type="GO" id="GO:0006189">
    <property type="term" value="P:'de novo' IMP biosynthetic process"/>
    <property type="evidence" value="ECO:0007669"/>
    <property type="project" value="UniProtKB-UniRule"/>
</dbReference>
<dbReference type="EC" id="6.3.4.18" evidence="5 6"/>
<dbReference type="FunFam" id="3.40.50.20:FF:000016">
    <property type="entry name" value="N5-carboxyaminoimidazole ribonucleotide synthase"/>
    <property type="match status" value="1"/>
</dbReference>
<dbReference type="PANTHER" id="PTHR11609:SF5">
    <property type="entry name" value="PHOSPHORIBOSYLAMINOIMIDAZOLE CARBOXYLASE"/>
    <property type="match status" value="1"/>
</dbReference>
<comment type="function">
    <text evidence="6">Catalyzes the ATP-dependent conversion of 5-aminoimidazole ribonucleotide (AIR) and HCO(3)- to N5-carboxyaminoimidazole ribonucleotide (N5-CAIR).</text>
</comment>
<evidence type="ECO:0000256" key="2">
    <source>
        <dbReference type="ARBA" id="ARBA00022741"/>
    </source>
</evidence>
<dbReference type="GO" id="GO:0004638">
    <property type="term" value="F:phosphoribosylaminoimidazole carboxylase activity"/>
    <property type="evidence" value="ECO:0007669"/>
    <property type="project" value="InterPro"/>
</dbReference>
<dbReference type="AlphaFoldDB" id="A0A1H3FZP2"/>
<comment type="function">
    <text evidence="5">Catalyzes the ATP-dependent conversion of 5-aminoimidazole ribonucleotide (AIR) and HCO(3)(-) to N5-carboxyaminoimidazole ribonucleotide (N5-CAIR).</text>
</comment>
<protein>
    <recommendedName>
        <fullName evidence="5 6">N5-carboxyaminoimidazole ribonucleotide synthase</fullName>
        <shortName evidence="5 6">N5-CAIR synthase</shortName>
        <ecNumber evidence="5 6">6.3.4.18</ecNumber>
    </recommendedName>
    <alternativeName>
        <fullName evidence="5 6">5-(carboxyamino)imidazole ribonucleotide synthetase</fullName>
    </alternativeName>
</protein>
<dbReference type="InterPro" id="IPR054350">
    <property type="entry name" value="PurT/PurK_preATP-grasp"/>
</dbReference>